<dbReference type="Pfam" id="PF12281">
    <property type="entry name" value="NTP_transf_8"/>
    <property type="match status" value="1"/>
</dbReference>
<gene>
    <name evidence="2" type="ORF">Q2T77_37550</name>
</gene>
<proteinExistence type="predicted"/>
<dbReference type="EMBL" id="JAUKVY010000054">
    <property type="protein sequence ID" value="MDO1537948.1"/>
    <property type="molecule type" value="Genomic_DNA"/>
</dbReference>
<comment type="caution">
    <text evidence="2">The sequence shown here is derived from an EMBL/GenBank/DDBJ whole genome shotgun (WGS) entry which is preliminary data.</text>
</comment>
<organism evidence="2 3">
    <name type="scientific">Variovorax ginsengisoli</name>
    <dbReference type="NCBI Taxonomy" id="363844"/>
    <lineage>
        <taxon>Bacteria</taxon>
        <taxon>Pseudomonadati</taxon>
        <taxon>Pseudomonadota</taxon>
        <taxon>Betaproteobacteria</taxon>
        <taxon>Burkholderiales</taxon>
        <taxon>Comamonadaceae</taxon>
        <taxon>Variovorax</taxon>
    </lineage>
</organism>
<sequence>MKRAEPPLFDDLSLSAQTNFAELVEQAQAQMLDRSIVDLTGSFNKKEIKGIQYWYWQFRDLEGKLKQVYLGPVDERLSELIRLRSEGKAPGHDSLARLALACTSLGCMTVMPQHFKVIHRLAEHGFFNAGGVLIGTHAFIAMGNMLGVRWNGGWRTNDIDFAHAGKNVSLALPTNAEANVHDAITSLEMGLLPANSITTGQGATYLNSKSGDLRIDLLTVAGRNNAIYRHEPLNVNLQPLKFMEFSLEKTTQTAVISGENALVVNIPSPLRYALHKLVVMAEREEQFHTKIAKDAGQVAALVSYALERSPYALQEAAEDIMARGKGWRSRIAEGTKILATYHPSIAASLSSVLKLPAPKVAKQPIANADEPDEAPSGD</sequence>
<dbReference type="InterPro" id="IPR058575">
    <property type="entry name" value="NTP_transf_8_dom"/>
</dbReference>
<name>A0ABT8SHW7_9BURK</name>
<dbReference type="Proteomes" id="UP001169027">
    <property type="component" value="Unassembled WGS sequence"/>
</dbReference>
<feature type="domain" description="Nucleotidyltransferase-like" evidence="1">
    <location>
        <begin position="115"/>
        <end position="321"/>
    </location>
</feature>
<evidence type="ECO:0000313" key="3">
    <source>
        <dbReference type="Proteomes" id="UP001169027"/>
    </source>
</evidence>
<keyword evidence="3" id="KW-1185">Reference proteome</keyword>
<evidence type="ECO:0000313" key="2">
    <source>
        <dbReference type="EMBL" id="MDO1537948.1"/>
    </source>
</evidence>
<accession>A0ABT8SHW7</accession>
<protein>
    <submittedName>
        <fullName evidence="2">Nucleotidyltransferase domain-containing protein</fullName>
    </submittedName>
</protein>
<evidence type="ECO:0000259" key="1">
    <source>
        <dbReference type="Pfam" id="PF12281"/>
    </source>
</evidence>
<dbReference type="RefSeq" id="WP_301816360.1">
    <property type="nucleotide sequence ID" value="NZ_JAUJZH010000054.1"/>
</dbReference>
<reference evidence="2" key="1">
    <citation type="submission" date="2023-06" db="EMBL/GenBank/DDBJ databases">
        <authorList>
            <person name="Jiang Y."/>
            <person name="Liu Q."/>
        </authorList>
    </citation>
    <scope>NUCLEOTIDE SEQUENCE</scope>
    <source>
        <strain evidence="2">CGMCC 1.12090</strain>
    </source>
</reference>